<gene>
    <name evidence="2" type="ordered locus">PHZ_c1838</name>
</gene>
<dbReference type="PANTHER" id="PTHR35024">
    <property type="entry name" value="HYPOTHETICAL CYTOSOLIC PROTEIN"/>
    <property type="match status" value="1"/>
</dbReference>
<dbReference type="InterPro" id="IPR007607">
    <property type="entry name" value="BacA/B"/>
</dbReference>
<keyword evidence="3" id="KW-1185">Reference proteome</keyword>
<protein>
    <recommendedName>
        <fullName evidence="4">Cell shape determination protein CcmA</fullName>
    </recommendedName>
</protein>
<accession>B4RCR2</accession>
<dbReference type="Pfam" id="PF04519">
    <property type="entry name" value="Bactofilin"/>
    <property type="match status" value="1"/>
</dbReference>
<evidence type="ECO:0000313" key="2">
    <source>
        <dbReference type="EMBL" id="ACG78249.1"/>
    </source>
</evidence>
<dbReference type="STRING" id="450851.PHZ_c1838"/>
<evidence type="ECO:0008006" key="4">
    <source>
        <dbReference type="Google" id="ProtNLM"/>
    </source>
</evidence>
<name>B4RCR2_PHEZH</name>
<evidence type="ECO:0000313" key="3">
    <source>
        <dbReference type="Proteomes" id="UP000001868"/>
    </source>
</evidence>
<dbReference type="Proteomes" id="UP000001868">
    <property type="component" value="Chromosome"/>
</dbReference>
<dbReference type="OrthoDB" id="5738271at2"/>
<evidence type="ECO:0000256" key="1">
    <source>
        <dbReference type="ARBA" id="ARBA00044755"/>
    </source>
</evidence>
<dbReference type="HOGENOM" id="CLU_072799_1_2_5"/>
<dbReference type="KEGG" id="pzu:PHZ_c1838"/>
<dbReference type="EMBL" id="CP000747">
    <property type="protein sequence ID" value="ACG78249.1"/>
    <property type="molecule type" value="Genomic_DNA"/>
</dbReference>
<sequence>MFSKATKRTEPAAPAPPPRKAAVASLLAEGMTIRGDIVTEGDVHLDGAVDGDVSVGRLILGETGAVTGVVTAESVEIRGRVTGTISARQVRLCASARVDGDIRHTELAIEAGAHFEGRSLVFPEAADEAQMRLDIAAE</sequence>
<organism evidence="2 3">
    <name type="scientific">Phenylobacterium zucineum (strain HLK1)</name>
    <dbReference type="NCBI Taxonomy" id="450851"/>
    <lineage>
        <taxon>Bacteria</taxon>
        <taxon>Pseudomonadati</taxon>
        <taxon>Pseudomonadota</taxon>
        <taxon>Alphaproteobacteria</taxon>
        <taxon>Caulobacterales</taxon>
        <taxon>Caulobacteraceae</taxon>
        <taxon>Phenylobacterium</taxon>
    </lineage>
</organism>
<reference evidence="2 3" key="1">
    <citation type="journal article" date="2008" name="BMC Genomics">
        <title>Complete genome of Phenylobacterium zucineum - a novel facultative intracellular bacterium isolated from human erythroleukemia cell line K562.</title>
        <authorList>
            <person name="Luo Y."/>
            <person name="Xu X."/>
            <person name="Ding Z."/>
            <person name="Liu Z."/>
            <person name="Zhang B."/>
            <person name="Yan Z."/>
            <person name="Sun J."/>
            <person name="Hu S."/>
            <person name="Hu X."/>
        </authorList>
    </citation>
    <scope>NUCLEOTIDE SEQUENCE [LARGE SCALE GENOMIC DNA]</scope>
    <source>
        <strain evidence="2 3">HLK1</strain>
    </source>
</reference>
<dbReference type="PANTHER" id="PTHR35024:SF4">
    <property type="entry name" value="POLYMER-FORMING CYTOSKELETAL PROTEIN"/>
    <property type="match status" value="1"/>
</dbReference>
<proteinExistence type="inferred from homology"/>
<dbReference type="AlphaFoldDB" id="B4RCR2"/>
<dbReference type="eggNOG" id="COG1664">
    <property type="taxonomic scope" value="Bacteria"/>
</dbReference>
<comment type="similarity">
    <text evidence="1">Belongs to the bactofilin family.</text>
</comment>